<organism evidence="1">
    <name type="scientific">Rhizophagus irregularis (strain DAOM 181602 / DAOM 197198 / MUCL 43194)</name>
    <name type="common">Arbuscular mycorrhizal fungus</name>
    <name type="synonym">Glomus intraradices</name>
    <dbReference type="NCBI Taxonomy" id="747089"/>
    <lineage>
        <taxon>Eukaryota</taxon>
        <taxon>Fungi</taxon>
        <taxon>Fungi incertae sedis</taxon>
        <taxon>Mucoromycota</taxon>
        <taxon>Glomeromycotina</taxon>
        <taxon>Glomeromycetes</taxon>
        <taxon>Glomerales</taxon>
        <taxon>Glomeraceae</taxon>
        <taxon>Rhizophagus</taxon>
    </lineage>
</organism>
<sequence>MTSLDSDELLAINEIGEYWIEKPPKKRIHVLVEPPEATTTSSQEVKELLDQVASLQALLNKSTHDFDVVVHPKRKPNKWTANIEHATLEGLKEYIRKMYQPPALENDGAELNLMNDGDKYSPQDLREILRIFVSNKKLKFTVFIETPSKPFSDWSFPKVCQLYGISNDPNPDIDVFPPFSCGSADLNSDESKAVIKHLMAEIKLRQDVTPLNKANEATKSIYSYCYLAFGCRSTGRVLGVIEVKKEDFMKGFAQASVQMESTLSRKRKADEIDNGQDVDRVFGIVTDASEWYFMECSLDNEGKPSFKLSEPVTVVYKDENLQVKVEKVLGHIVCTGRTD</sequence>
<evidence type="ECO:0008006" key="2">
    <source>
        <dbReference type="Google" id="ProtNLM"/>
    </source>
</evidence>
<reference evidence="1" key="1">
    <citation type="submission" date="2013-07" db="EMBL/GenBank/DDBJ databases">
        <title>The genome of an arbuscular mycorrhizal fungus provides insights into the evolution of the oldest plant symbiosis.</title>
        <authorList>
            <consortium name="DOE Joint Genome Institute"/>
            <person name="Tisserant E."/>
            <person name="Malbreil M."/>
            <person name="Kuo A."/>
            <person name="Kohler A."/>
            <person name="Symeonidi A."/>
            <person name="Balestrini R."/>
            <person name="Charron P."/>
            <person name="Duensing N."/>
            <person name="Frei-dit-Frey N."/>
            <person name="Gianinazzi-Pearson V."/>
            <person name="Gilbert B."/>
            <person name="Handa Y."/>
            <person name="Hijri M."/>
            <person name="Kaul R."/>
            <person name="Kawaguchi M."/>
            <person name="Krajinski F."/>
            <person name="Lammers P."/>
            <person name="Lapierre D."/>
            <person name="Masclaux F.G."/>
            <person name="Murat C."/>
            <person name="Morin E."/>
            <person name="Ndikumana S."/>
            <person name="Pagni M."/>
            <person name="Petitpierre D."/>
            <person name="Requena N."/>
            <person name="Rosikiewicz P."/>
            <person name="Riley R."/>
            <person name="Saito K."/>
            <person name="San Clemente H."/>
            <person name="Shapiro H."/>
            <person name="van Tuinen D."/>
            <person name="Becard G."/>
            <person name="Bonfante P."/>
            <person name="Paszkowski U."/>
            <person name="Shachar-Hill Y."/>
            <person name="Young J.P."/>
            <person name="Sanders I.R."/>
            <person name="Henrissat B."/>
            <person name="Rensing S.A."/>
            <person name="Grigoriev I.V."/>
            <person name="Corradi N."/>
            <person name="Roux C."/>
            <person name="Martin F."/>
        </authorList>
    </citation>
    <scope>NUCLEOTIDE SEQUENCE</scope>
    <source>
        <strain evidence="1">DAOM 197198</strain>
    </source>
</reference>
<feature type="non-terminal residue" evidence="1">
    <location>
        <position position="339"/>
    </location>
</feature>
<name>U9T346_RHIID</name>
<evidence type="ECO:0000313" key="1">
    <source>
        <dbReference type="EMBL" id="ESA02599.1"/>
    </source>
</evidence>
<proteinExistence type="predicted"/>
<gene>
    <name evidence="1" type="ORF">GLOINDRAFT_6361</name>
</gene>
<dbReference type="VEuPathDB" id="FungiDB:RhiirFUN_025407"/>
<dbReference type="AlphaFoldDB" id="U9T346"/>
<protein>
    <recommendedName>
        <fullName evidence="2">Crinkler family protein</fullName>
    </recommendedName>
</protein>
<dbReference type="HOGENOM" id="CLU_043188_1_0_1"/>
<dbReference type="EMBL" id="KI295594">
    <property type="protein sequence ID" value="ESA02599.1"/>
    <property type="molecule type" value="Genomic_DNA"/>
</dbReference>
<accession>U9T346</accession>